<proteinExistence type="inferred from homology"/>
<evidence type="ECO:0000313" key="3">
    <source>
        <dbReference type="EMBL" id="MDO6120403.1"/>
    </source>
</evidence>
<keyword evidence="4" id="KW-1185">Reference proteome</keyword>
<comment type="similarity">
    <text evidence="1">Belongs to the short-chain dehydrogenases/reductases (SDR) family.</text>
</comment>
<evidence type="ECO:0000313" key="4">
    <source>
        <dbReference type="Proteomes" id="UP001177080"/>
    </source>
</evidence>
<organism evidence="3 4">
    <name type="scientific">Shinella curvata</name>
    <dbReference type="NCBI Taxonomy" id="1817964"/>
    <lineage>
        <taxon>Bacteria</taxon>
        <taxon>Pseudomonadati</taxon>
        <taxon>Pseudomonadota</taxon>
        <taxon>Alphaproteobacteria</taxon>
        <taxon>Hyphomicrobiales</taxon>
        <taxon>Rhizobiaceae</taxon>
        <taxon>Shinella</taxon>
    </lineage>
</organism>
<dbReference type="Pfam" id="PF00106">
    <property type="entry name" value="adh_short"/>
    <property type="match status" value="1"/>
</dbReference>
<dbReference type="EMBL" id="WHSC02000002">
    <property type="protein sequence ID" value="MDO6120403.1"/>
    <property type="molecule type" value="Genomic_DNA"/>
</dbReference>
<name>A0ABT8X9I8_9HYPH</name>
<keyword evidence="2" id="KW-0560">Oxidoreductase</keyword>
<dbReference type="RefSeq" id="WP_244762137.1">
    <property type="nucleotide sequence ID" value="NZ_JALJCJ010000004.1"/>
</dbReference>
<reference evidence="3" key="1">
    <citation type="submission" date="2022-04" db="EMBL/GenBank/DDBJ databases">
        <title>Shinella lacus sp. nov., a novel member of the genus Shinella from water.</title>
        <authorList>
            <person name="Deng Y."/>
        </authorList>
    </citation>
    <scope>NUCLEOTIDE SEQUENCE</scope>
    <source>
        <strain evidence="3">JCM 31239</strain>
    </source>
</reference>
<evidence type="ECO:0000256" key="1">
    <source>
        <dbReference type="ARBA" id="ARBA00006484"/>
    </source>
</evidence>
<dbReference type="SUPFAM" id="SSF51735">
    <property type="entry name" value="NAD(P)-binding Rossmann-fold domains"/>
    <property type="match status" value="1"/>
</dbReference>
<dbReference type="InterPro" id="IPR036291">
    <property type="entry name" value="NAD(P)-bd_dom_sf"/>
</dbReference>
<dbReference type="Gene3D" id="3.40.50.720">
    <property type="entry name" value="NAD(P)-binding Rossmann-like Domain"/>
    <property type="match status" value="1"/>
</dbReference>
<dbReference type="PANTHER" id="PTHR43477:SF1">
    <property type="entry name" value="DIHYDROANTICAPSIN 7-DEHYDROGENASE"/>
    <property type="match status" value="1"/>
</dbReference>
<dbReference type="InterPro" id="IPR051122">
    <property type="entry name" value="SDR_DHRS6-like"/>
</dbReference>
<dbReference type="CDD" id="cd05233">
    <property type="entry name" value="SDR_c"/>
    <property type="match status" value="1"/>
</dbReference>
<accession>A0ABT8X9I8</accession>
<evidence type="ECO:0000256" key="2">
    <source>
        <dbReference type="ARBA" id="ARBA00023002"/>
    </source>
</evidence>
<dbReference type="PANTHER" id="PTHR43477">
    <property type="entry name" value="DIHYDROANTICAPSIN 7-DEHYDROGENASE"/>
    <property type="match status" value="1"/>
</dbReference>
<dbReference type="Proteomes" id="UP001177080">
    <property type="component" value="Unassembled WGS sequence"/>
</dbReference>
<dbReference type="InterPro" id="IPR002347">
    <property type="entry name" value="SDR_fam"/>
</dbReference>
<gene>
    <name evidence="3" type="ORF">GB928_004330</name>
</gene>
<comment type="caution">
    <text evidence="3">The sequence shown here is derived from an EMBL/GenBank/DDBJ whole genome shotgun (WGS) entry which is preliminary data.</text>
</comment>
<sequence>MTKALVTGATRAPGRAIATSLAREGWEVHALGRDRLALDEMRGEYGIVPLAMDLTDREYVRTVAEGLEPDVLVHAAFRWPEETQFLRLAEADIDMALEVNLSAMLHITRAILPAMIERGRGACVMLSVDYAEANSAIERAAAGALDGFARALAEEVQHTGVFVHRLAVGQPPYRRLGSDVLTLLSASGFRSQFIKNQEHGYGT</sequence>
<protein>
    <submittedName>
        <fullName evidence="3">SDR family oxidoreductase</fullName>
    </submittedName>
</protein>